<dbReference type="SUPFAM" id="SSF51735">
    <property type="entry name" value="NAD(P)-binding Rossmann-fold domains"/>
    <property type="match status" value="1"/>
</dbReference>
<dbReference type="Gene3D" id="3.40.50.720">
    <property type="entry name" value="NAD(P)-binding Rossmann-like Domain"/>
    <property type="match status" value="1"/>
</dbReference>
<dbReference type="InterPro" id="IPR001509">
    <property type="entry name" value="Epimerase_deHydtase"/>
</dbReference>
<organism evidence="3">
    <name type="scientific">marine sediment metagenome</name>
    <dbReference type="NCBI Taxonomy" id="412755"/>
    <lineage>
        <taxon>unclassified sequences</taxon>
        <taxon>metagenomes</taxon>
        <taxon>ecological metagenomes</taxon>
    </lineage>
</organism>
<comment type="similarity">
    <text evidence="1">Belongs to the NAD(P)-dependent epimerase/dehydratase family.</text>
</comment>
<comment type="caution">
    <text evidence="3">The sequence shown here is derived from an EMBL/GenBank/DDBJ whole genome shotgun (WGS) entry which is preliminary data.</text>
</comment>
<feature type="non-terminal residue" evidence="3">
    <location>
        <position position="191"/>
    </location>
</feature>
<evidence type="ECO:0000256" key="1">
    <source>
        <dbReference type="ARBA" id="ARBA00007637"/>
    </source>
</evidence>
<dbReference type="PANTHER" id="PTHR43725:SF53">
    <property type="entry name" value="UDP-ARABINOSE 4-EPIMERASE 1"/>
    <property type="match status" value="1"/>
</dbReference>
<protein>
    <recommendedName>
        <fullName evidence="2">NAD-dependent epimerase/dehydratase domain-containing protein</fullName>
    </recommendedName>
</protein>
<name>X0T536_9ZZZZ</name>
<sequence>MSKYLVTGGAGFIGSNITERLVQKGEEVIVLDDLSGGKIENLSSVKNKITFINGDIRNGKDLNKALKGVDFVLHQAALRSVPKSMARPLEYNDVNVNGTLKLLKKACEYKVKRLVFASSSSVYGERDNFPERENDEPNPISPYATTKLLGEYYCKLFAQSFKLETVALRYFNVFGPRQSLENEYAVVVPKF</sequence>
<reference evidence="3" key="1">
    <citation type="journal article" date="2014" name="Front. Microbiol.">
        <title>High frequency of phylogenetically diverse reductive dehalogenase-homologous genes in deep subseafloor sedimentary metagenomes.</title>
        <authorList>
            <person name="Kawai M."/>
            <person name="Futagami T."/>
            <person name="Toyoda A."/>
            <person name="Takaki Y."/>
            <person name="Nishi S."/>
            <person name="Hori S."/>
            <person name="Arai W."/>
            <person name="Tsubouchi T."/>
            <person name="Morono Y."/>
            <person name="Uchiyama I."/>
            <person name="Ito T."/>
            <person name="Fujiyama A."/>
            <person name="Inagaki F."/>
            <person name="Takami H."/>
        </authorList>
    </citation>
    <scope>NUCLEOTIDE SEQUENCE</scope>
    <source>
        <strain evidence="3">Expedition CK06-06</strain>
    </source>
</reference>
<feature type="domain" description="NAD-dependent epimerase/dehydratase" evidence="2">
    <location>
        <begin position="5"/>
        <end position="187"/>
    </location>
</feature>
<dbReference type="Pfam" id="PF01370">
    <property type="entry name" value="Epimerase"/>
    <property type="match status" value="1"/>
</dbReference>
<gene>
    <name evidence="3" type="ORF">S01H1_25306</name>
</gene>
<dbReference type="PANTHER" id="PTHR43725">
    <property type="entry name" value="UDP-GLUCOSE 4-EPIMERASE"/>
    <property type="match status" value="1"/>
</dbReference>
<evidence type="ECO:0000259" key="2">
    <source>
        <dbReference type="Pfam" id="PF01370"/>
    </source>
</evidence>
<proteinExistence type="inferred from homology"/>
<dbReference type="EMBL" id="BARS01015270">
    <property type="protein sequence ID" value="GAF88598.1"/>
    <property type="molecule type" value="Genomic_DNA"/>
</dbReference>
<accession>X0T536</accession>
<dbReference type="AlphaFoldDB" id="X0T536"/>
<dbReference type="InterPro" id="IPR036291">
    <property type="entry name" value="NAD(P)-bd_dom_sf"/>
</dbReference>
<evidence type="ECO:0000313" key="3">
    <source>
        <dbReference type="EMBL" id="GAF88598.1"/>
    </source>
</evidence>